<evidence type="ECO:0000313" key="4">
    <source>
        <dbReference type="Proteomes" id="UP000193964"/>
    </source>
</evidence>
<name>A0A1X2FIL2_9MYCO</name>
<organism evidence="3 4">
    <name type="scientific">Mycolicibacterium wolinskyi</name>
    <dbReference type="NCBI Taxonomy" id="59750"/>
    <lineage>
        <taxon>Bacteria</taxon>
        <taxon>Bacillati</taxon>
        <taxon>Actinomycetota</taxon>
        <taxon>Actinomycetes</taxon>
        <taxon>Mycobacteriales</taxon>
        <taxon>Mycobacteriaceae</taxon>
        <taxon>Mycolicibacterium</taxon>
    </lineage>
</organism>
<dbReference type="InterPro" id="IPR018357">
    <property type="entry name" value="Hexapep_transf_CS"/>
</dbReference>
<dbReference type="Gene3D" id="2.160.10.10">
    <property type="entry name" value="Hexapeptide repeat proteins"/>
    <property type="match status" value="1"/>
</dbReference>
<sequence length="144" mass="14982">MRLLRLQVMSGGKVHVGHRFSVGANARILSPNFFRAGNDVRIGSDLLCEVDLTVGDGVLISSRVCFIGNDHVIPPAGQPIYPGGGMPETHIRLAGDNLIGNGAIILGSVVIGYGAVVGAGSLVLHDVAPDTIVAGRPARVIRTR</sequence>
<dbReference type="Proteomes" id="UP000193964">
    <property type="component" value="Unassembled WGS sequence"/>
</dbReference>
<dbReference type="PROSITE" id="PS00101">
    <property type="entry name" value="HEXAPEP_TRANSFERASES"/>
    <property type="match status" value="1"/>
</dbReference>
<evidence type="ECO:0000313" key="3">
    <source>
        <dbReference type="EMBL" id="ORX18274.1"/>
    </source>
</evidence>
<keyword evidence="1" id="KW-0808">Transferase</keyword>
<dbReference type="InterPro" id="IPR050179">
    <property type="entry name" value="Trans_hexapeptide_repeat"/>
</dbReference>
<comment type="caution">
    <text evidence="3">The sequence shown here is derived from an EMBL/GenBank/DDBJ whole genome shotgun (WGS) entry which is preliminary data.</text>
</comment>
<accession>A0A1X2FIL2</accession>
<dbReference type="InterPro" id="IPR011004">
    <property type="entry name" value="Trimer_LpxA-like_sf"/>
</dbReference>
<keyword evidence="2" id="KW-0677">Repeat</keyword>
<evidence type="ECO:0008006" key="5">
    <source>
        <dbReference type="Google" id="ProtNLM"/>
    </source>
</evidence>
<dbReference type="CDD" id="cd04647">
    <property type="entry name" value="LbH_MAT_like"/>
    <property type="match status" value="1"/>
</dbReference>
<dbReference type="AlphaFoldDB" id="A0A1X2FIL2"/>
<dbReference type="SUPFAM" id="SSF51161">
    <property type="entry name" value="Trimeric LpxA-like enzymes"/>
    <property type="match status" value="1"/>
</dbReference>
<proteinExistence type="predicted"/>
<gene>
    <name evidence="3" type="ORF">AWC31_13175</name>
</gene>
<dbReference type="EMBL" id="LQQA01000005">
    <property type="protein sequence ID" value="ORX18274.1"/>
    <property type="molecule type" value="Genomic_DNA"/>
</dbReference>
<protein>
    <recommendedName>
        <fullName evidence="5">Acetyltransferase</fullName>
    </recommendedName>
</protein>
<reference evidence="3 4" key="1">
    <citation type="submission" date="2016-01" db="EMBL/GenBank/DDBJ databases">
        <title>The new phylogeny of the genus Mycobacterium.</title>
        <authorList>
            <person name="Tarcisio F."/>
            <person name="Conor M."/>
            <person name="Antonella G."/>
            <person name="Elisabetta G."/>
            <person name="Giulia F.S."/>
            <person name="Sara T."/>
            <person name="Anna F."/>
            <person name="Clotilde B."/>
            <person name="Roberto B."/>
            <person name="Veronica D.S."/>
            <person name="Fabio R."/>
            <person name="Monica P."/>
            <person name="Olivier J."/>
            <person name="Enrico T."/>
            <person name="Nicola S."/>
        </authorList>
    </citation>
    <scope>NUCLEOTIDE SEQUENCE [LARGE SCALE GENOMIC DNA]</scope>
    <source>
        <strain evidence="3 4">ATCC 700010</strain>
    </source>
</reference>
<dbReference type="PANTHER" id="PTHR43300">
    <property type="entry name" value="ACETYLTRANSFERASE"/>
    <property type="match status" value="1"/>
</dbReference>
<dbReference type="GO" id="GO:0016740">
    <property type="term" value="F:transferase activity"/>
    <property type="evidence" value="ECO:0007669"/>
    <property type="project" value="UniProtKB-KW"/>
</dbReference>
<evidence type="ECO:0000256" key="2">
    <source>
        <dbReference type="ARBA" id="ARBA00022737"/>
    </source>
</evidence>
<evidence type="ECO:0000256" key="1">
    <source>
        <dbReference type="ARBA" id="ARBA00022679"/>
    </source>
</evidence>
<dbReference type="PANTHER" id="PTHR43300:SF11">
    <property type="entry name" value="ACETYLTRANSFERASE RV3034C-RELATED"/>
    <property type="match status" value="1"/>
</dbReference>